<gene>
    <name evidence="3" type="ORF">AB675_11920</name>
</gene>
<dbReference type="InterPro" id="IPR052761">
    <property type="entry name" value="Fungal_Detox/Toxin_TFs"/>
</dbReference>
<evidence type="ECO:0000256" key="1">
    <source>
        <dbReference type="ARBA" id="ARBA00023242"/>
    </source>
</evidence>
<sequence>MVDEIVRSFLCYVYPLLPILRLDTFLSALEGKPGHTISPLLFQAVLLAGAVFVDFSGFRHAGYQQCKDVQRTLFGRAKALYDMEVEVNPVTVVQSLLLMTYWHSRLNDFQGRVHWLRIAISLATEAGLHNSNLRYEDPAENDFRRRLWSCCIIRSSLVCIGERRQALVPQAVLCFHDPNLLKWDDTSLSRALEYYSVAHLRQQLELFGTLFFQEVELCREIQHVLHTLYEFSGVRVSEPGIPIMTLIPKTEAMGSLVISLDERLRMWHGQALQLGLFERRHNPFGSLVSLHSAVLEMLYYTSLSTVHRPMMLRQWQTDTATEALRRFSSSTLRSSACRITDIARDLEVNHEISLLPPVGTAMFIAASLQHLQDSMSTNLDECRSGSLYLGQVLRIFRLLTERYNHVNTAIEYIARVQNGNGEQFDHYLEWEERVSPTGRWETHRVNALLR</sequence>
<dbReference type="OrthoDB" id="5121955at2759"/>
<name>A0A0N1GXG0_9EURO</name>
<protein>
    <submittedName>
        <fullName evidence="3">Cutinase transcription factor 1 beta</fullName>
    </submittedName>
</protein>
<evidence type="ECO:0000313" key="4">
    <source>
        <dbReference type="Proteomes" id="UP000038010"/>
    </source>
</evidence>
<dbReference type="VEuPathDB" id="FungiDB:AB675_11920"/>
<feature type="domain" description="Xylanolytic transcriptional activator regulatory" evidence="2">
    <location>
        <begin position="8"/>
        <end position="166"/>
    </location>
</feature>
<dbReference type="RefSeq" id="XP_017994956.1">
    <property type="nucleotide sequence ID" value="XM_018140810.1"/>
</dbReference>
<dbReference type="PANTHER" id="PTHR47425">
    <property type="entry name" value="FARB-RELATED"/>
    <property type="match status" value="1"/>
</dbReference>
<dbReference type="PANTHER" id="PTHR47425:SF2">
    <property type="entry name" value="FARB-RELATED"/>
    <property type="match status" value="1"/>
</dbReference>
<keyword evidence="4" id="KW-1185">Reference proteome</keyword>
<evidence type="ECO:0000259" key="2">
    <source>
        <dbReference type="Pfam" id="PF04082"/>
    </source>
</evidence>
<accession>A0A0N1GXG0</accession>
<keyword evidence="1" id="KW-0539">Nucleus</keyword>
<organism evidence="3 4">
    <name type="scientific">Cyphellophora attinorum</name>
    <dbReference type="NCBI Taxonomy" id="1664694"/>
    <lineage>
        <taxon>Eukaryota</taxon>
        <taxon>Fungi</taxon>
        <taxon>Dikarya</taxon>
        <taxon>Ascomycota</taxon>
        <taxon>Pezizomycotina</taxon>
        <taxon>Eurotiomycetes</taxon>
        <taxon>Chaetothyriomycetidae</taxon>
        <taxon>Chaetothyriales</taxon>
        <taxon>Cyphellophoraceae</taxon>
        <taxon>Cyphellophora</taxon>
    </lineage>
</organism>
<evidence type="ECO:0000313" key="3">
    <source>
        <dbReference type="EMBL" id="KPI34993.1"/>
    </source>
</evidence>
<dbReference type="Proteomes" id="UP000038010">
    <property type="component" value="Unassembled WGS sequence"/>
</dbReference>
<dbReference type="InterPro" id="IPR007219">
    <property type="entry name" value="XnlR_reg_dom"/>
</dbReference>
<dbReference type="GO" id="GO:0003677">
    <property type="term" value="F:DNA binding"/>
    <property type="evidence" value="ECO:0007669"/>
    <property type="project" value="InterPro"/>
</dbReference>
<dbReference type="GO" id="GO:0006351">
    <property type="term" value="P:DNA-templated transcription"/>
    <property type="evidence" value="ECO:0007669"/>
    <property type="project" value="InterPro"/>
</dbReference>
<dbReference type="Pfam" id="PF04082">
    <property type="entry name" value="Fungal_trans"/>
    <property type="match status" value="1"/>
</dbReference>
<dbReference type="GO" id="GO:0008270">
    <property type="term" value="F:zinc ion binding"/>
    <property type="evidence" value="ECO:0007669"/>
    <property type="project" value="InterPro"/>
</dbReference>
<dbReference type="AlphaFoldDB" id="A0A0N1GXG0"/>
<dbReference type="GeneID" id="28732690"/>
<reference evidence="3 4" key="1">
    <citation type="submission" date="2015-06" db="EMBL/GenBank/DDBJ databases">
        <title>Draft genome of the ant-associated black yeast Phialophora attae CBS 131958.</title>
        <authorList>
            <person name="Moreno L.F."/>
            <person name="Stielow B.J."/>
            <person name="de Hoog S."/>
            <person name="Vicente V.A."/>
            <person name="Weiss V.A."/>
            <person name="de Vries M."/>
            <person name="Cruz L.M."/>
            <person name="Souza E.M."/>
        </authorList>
    </citation>
    <scope>NUCLEOTIDE SEQUENCE [LARGE SCALE GENOMIC DNA]</scope>
    <source>
        <strain evidence="3 4">CBS 131958</strain>
    </source>
</reference>
<proteinExistence type="predicted"/>
<comment type="caution">
    <text evidence="3">The sequence shown here is derived from an EMBL/GenBank/DDBJ whole genome shotgun (WGS) entry which is preliminary data.</text>
</comment>
<dbReference type="EMBL" id="LFJN01000046">
    <property type="protein sequence ID" value="KPI34993.1"/>
    <property type="molecule type" value="Genomic_DNA"/>
</dbReference>
<dbReference type="CDD" id="cd12148">
    <property type="entry name" value="fungal_TF_MHR"/>
    <property type="match status" value="1"/>
</dbReference>